<dbReference type="InterPro" id="IPR011042">
    <property type="entry name" value="6-blade_b-propeller_TolB-like"/>
</dbReference>
<evidence type="ECO:0000313" key="2">
    <source>
        <dbReference type="EMBL" id="MVN86116.1"/>
    </source>
</evidence>
<evidence type="ECO:0008006" key="4">
    <source>
        <dbReference type="Google" id="ProtNLM"/>
    </source>
</evidence>
<dbReference type="InterPro" id="IPR011659">
    <property type="entry name" value="WD40"/>
</dbReference>
<gene>
    <name evidence="2" type="ORF">GO986_05000</name>
</gene>
<sequence length="276" mass="30050">MPRFGEPRSLTAGPGTDLRTIWTPDSQAVVFERLSGQVRRLYRLTLDGTDLREVPLDETPGHNTTGRAAFRDPEAFVFVSDREGPPALFQSVAGRVSLLLSGPAPCHGPALPPDGQGPLLFFQQPSEDEAFICSLDESGQVNRLTQAPGVQDQPWPLADGQGFIYHGADQDGHRLYRQALVPGALRECLSAEDESTPYVTPFPSPDGRWLAFTSALSGQEQIWVMDLQDRTRAQVTSGDPHSFPAWSPDGQFLVCTQGQPTARSPHGHLVLLSVEG</sequence>
<comment type="caution">
    <text evidence="2">The sequence shown here is derived from an EMBL/GenBank/DDBJ whole genome shotgun (WGS) entry which is preliminary data.</text>
</comment>
<dbReference type="Pfam" id="PF07676">
    <property type="entry name" value="PD40"/>
    <property type="match status" value="2"/>
</dbReference>
<dbReference type="AlphaFoldDB" id="A0A7C9LM36"/>
<comment type="similarity">
    <text evidence="1">Belongs to the TolB family.</text>
</comment>
<reference evidence="2 3" key="1">
    <citation type="submission" date="2019-12" db="EMBL/GenBank/DDBJ databases">
        <title>Deinococcus sp. HMF7620 Genome sequencing and assembly.</title>
        <authorList>
            <person name="Kang H."/>
            <person name="Kim H."/>
            <person name="Joh K."/>
        </authorList>
    </citation>
    <scope>NUCLEOTIDE SEQUENCE [LARGE SCALE GENOMIC DNA]</scope>
    <source>
        <strain evidence="2 3">HMF7620</strain>
    </source>
</reference>
<dbReference type="Gene3D" id="2.120.10.30">
    <property type="entry name" value="TolB, C-terminal domain"/>
    <property type="match status" value="2"/>
</dbReference>
<dbReference type="EMBL" id="WQLB01000004">
    <property type="protein sequence ID" value="MVN86116.1"/>
    <property type="molecule type" value="Genomic_DNA"/>
</dbReference>
<name>A0A7C9LM36_9DEIO</name>
<keyword evidence="3" id="KW-1185">Reference proteome</keyword>
<proteinExistence type="inferred from homology"/>
<accession>A0A7C9LM36</accession>
<evidence type="ECO:0000313" key="3">
    <source>
        <dbReference type="Proteomes" id="UP000483286"/>
    </source>
</evidence>
<dbReference type="SUPFAM" id="SSF82171">
    <property type="entry name" value="DPP6 N-terminal domain-like"/>
    <property type="match status" value="1"/>
</dbReference>
<dbReference type="Proteomes" id="UP000483286">
    <property type="component" value="Unassembled WGS sequence"/>
</dbReference>
<organism evidence="2 3">
    <name type="scientific">Deinococcus arboris</name>
    <dbReference type="NCBI Taxonomy" id="2682977"/>
    <lineage>
        <taxon>Bacteria</taxon>
        <taxon>Thermotogati</taxon>
        <taxon>Deinococcota</taxon>
        <taxon>Deinococci</taxon>
        <taxon>Deinococcales</taxon>
        <taxon>Deinococcaceae</taxon>
        <taxon>Deinococcus</taxon>
    </lineage>
</organism>
<evidence type="ECO:0000256" key="1">
    <source>
        <dbReference type="ARBA" id="ARBA00009820"/>
    </source>
</evidence>
<protein>
    <recommendedName>
        <fullName evidence="4">Biopolymer transporter Tol</fullName>
    </recommendedName>
</protein>
<dbReference type="PANTHER" id="PTHR36842:SF1">
    <property type="entry name" value="PROTEIN TOLB"/>
    <property type="match status" value="1"/>
</dbReference>
<dbReference type="PANTHER" id="PTHR36842">
    <property type="entry name" value="PROTEIN TOLB HOMOLOG"/>
    <property type="match status" value="1"/>
</dbReference>